<dbReference type="EMBL" id="KZ825063">
    <property type="protein sequence ID" value="RAH57075.1"/>
    <property type="molecule type" value="Genomic_DNA"/>
</dbReference>
<feature type="compositionally biased region" description="Low complexity" evidence="1">
    <location>
        <begin position="1"/>
        <end position="16"/>
    </location>
</feature>
<sequence>MPDPDSVSNNSSLLFSSDDEHSSGHYDADDFRGEDDDYFQQCHICGYAFYLKRYAPDEHDLNHVTFHHPKKGICKAQKVENLDLYGDDQSWWGMPRRMILHNIINDGCQISGVTIPRTNYGTFFVPWKKTDGLIYEPRTSEERRKAVMPMITVVNDGGHPLMSGYEDDISHGWMGYPVHARCWELLMHHKLGDIANKNLKVLMLALIQRHEENSWRRTRSGLTNKKQRQDFSTEGCSEGPRVYASASPMGNIEYGVRLSAF</sequence>
<proteinExistence type="predicted"/>
<feature type="region of interest" description="Disordered" evidence="1">
    <location>
        <begin position="217"/>
        <end position="239"/>
    </location>
</feature>
<evidence type="ECO:0000313" key="2">
    <source>
        <dbReference type="EMBL" id="RAH57075.1"/>
    </source>
</evidence>
<feature type="region of interest" description="Disordered" evidence="1">
    <location>
        <begin position="1"/>
        <end position="27"/>
    </location>
</feature>
<name>A0A8G1R3H5_9EURO</name>
<organism evidence="2 3">
    <name type="scientific">Aspergillus piperis CBS 112811</name>
    <dbReference type="NCBI Taxonomy" id="1448313"/>
    <lineage>
        <taxon>Eukaryota</taxon>
        <taxon>Fungi</taxon>
        <taxon>Dikarya</taxon>
        <taxon>Ascomycota</taxon>
        <taxon>Pezizomycotina</taxon>
        <taxon>Eurotiomycetes</taxon>
        <taxon>Eurotiomycetidae</taxon>
        <taxon>Eurotiales</taxon>
        <taxon>Aspergillaceae</taxon>
        <taxon>Aspergillus</taxon>
        <taxon>Aspergillus subgen. Circumdati</taxon>
    </lineage>
</organism>
<dbReference type="RefSeq" id="XP_025514997.1">
    <property type="nucleotide sequence ID" value="XM_025662891.1"/>
</dbReference>
<evidence type="ECO:0000313" key="3">
    <source>
        <dbReference type="Proteomes" id="UP000249526"/>
    </source>
</evidence>
<gene>
    <name evidence="2" type="ORF">BO85DRAFT_478255</name>
</gene>
<dbReference type="Proteomes" id="UP000249526">
    <property type="component" value="Unassembled WGS sequence"/>
</dbReference>
<feature type="compositionally biased region" description="Basic and acidic residues" evidence="1">
    <location>
        <begin position="18"/>
        <end position="27"/>
    </location>
</feature>
<feature type="compositionally biased region" description="Polar residues" evidence="1">
    <location>
        <begin position="220"/>
        <end position="235"/>
    </location>
</feature>
<evidence type="ECO:0000256" key="1">
    <source>
        <dbReference type="SAM" id="MobiDB-lite"/>
    </source>
</evidence>
<reference evidence="2 3" key="1">
    <citation type="submission" date="2018-02" db="EMBL/GenBank/DDBJ databases">
        <title>The genomes of Aspergillus section Nigri reveals drivers in fungal speciation.</title>
        <authorList>
            <consortium name="DOE Joint Genome Institute"/>
            <person name="Vesth T.C."/>
            <person name="Nybo J."/>
            <person name="Theobald S."/>
            <person name="Brandl J."/>
            <person name="Frisvad J.C."/>
            <person name="Nielsen K.F."/>
            <person name="Lyhne E.K."/>
            <person name="Kogle M.E."/>
            <person name="Kuo A."/>
            <person name="Riley R."/>
            <person name="Clum A."/>
            <person name="Nolan M."/>
            <person name="Lipzen A."/>
            <person name="Salamov A."/>
            <person name="Henrissat B."/>
            <person name="Wiebenga A."/>
            <person name="De vries R.P."/>
            <person name="Grigoriev I.V."/>
            <person name="Mortensen U.H."/>
            <person name="Andersen M.R."/>
            <person name="Baker S.E."/>
        </authorList>
    </citation>
    <scope>NUCLEOTIDE SEQUENCE [LARGE SCALE GENOMIC DNA]</scope>
    <source>
        <strain evidence="2 3">CBS 112811</strain>
    </source>
</reference>
<accession>A0A8G1R3H5</accession>
<dbReference type="GeneID" id="37166293"/>
<protein>
    <submittedName>
        <fullName evidence="2">Uncharacterized protein</fullName>
    </submittedName>
</protein>
<keyword evidence="3" id="KW-1185">Reference proteome</keyword>
<dbReference type="AlphaFoldDB" id="A0A8G1R3H5"/>